<dbReference type="PANTHER" id="PTHR46889">
    <property type="entry name" value="TRANSPOSASE INSF FOR INSERTION SEQUENCE IS3B-RELATED"/>
    <property type="match status" value="1"/>
</dbReference>
<dbReference type="InterPro" id="IPR012337">
    <property type="entry name" value="RNaseH-like_sf"/>
</dbReference>
<dbReference type="KEGG" id="fsy:FsymDg_1665"/>
<dbReference type="PANTHER" id="PTHR46889:SF4">
    <property type="entry name" value="TRANSPOSASE INSO FOR INSERTION SEQUENCE ELEMENT IS911B-RELATED"/>
    <property type="match status" value="1"/>
</dbReference>
<dbReference type="GO" id="GO:0015074">
    <property type="term" value="P:DNA integration"/>
    <property type="evidence" value="ECO:0007669"/>
    <property type="project" value="InterPro"/>
</dbReference>
<dbReference type="Pfam" id="PF13276">
    <property type="entry name" value="HTH_21"/>
    <property type="match status" value="1"/>
</dbReference>
<gene>
    <name evidence="3" type="ordered locus">FsymDg_1665</name>
</gene>
<name>F8B4R5_9ACTN</name>
<dbReference type="HOGENOM" id="CLU_027402_4_0_11"/>
<feature type="domain" description="Integrase catalytic" evidence="2">
    <location>
        <begin position="103"/>
        <end position="225"/>
    </location>
</feature>
<dbReference type="Proteomes" id="UP000001549">
    <property type="component" value="Chromosome"/>
</dbReference>
<evidence type="ECO:0000259" key="2">
    <source>
        <dbReference type="PROSITE" id="PS50994"/>
    </source>
</evidence>
<accession>F8B4R5</accession>
<sequence>MLQVAPSTYYAAKKRLPSARSLRDAELLAEIERVWKENYEVYGARKVWRVLNREGITVARCTVERLMRAAGLTGALRGGARPRTTRADPAAARPADLVDRQFTADRPNALWVADFTYVPTWAGMVYVAFVVDVCSRKIVGWRLDTTMRTDLPLDALEMAIWGRKDEPLNGLVHHSDRGSQYTSIRYTDRLVEAGATPSVGSVGDSYEVSQRREFHPPLLSEPGVT</sequence>
<dbReference type="InterPro" id="IPR025948">
    <property type="entry name" value="HTH-like_dom"/>
</dbReference>
<dbReference type="InterPro" id="IPR001584">
    <property type="entry name" value="Integrase_cat-core"/>
</dbReference>
<dbReference type="InterPro" id="IPR036397">
    <property type="entry name" value="RNaseH_sf"/>
</dbReference>
<dbReference type="InterPro" id="IPR050900">
    <property type="entry name" value="Transposase_IS3/IS150/IS904"/>
</dbReference>
<dbReference type="eggNOG" id="COG2801">
    <property type="taxonomic scope" value="Bacteria"/>
</dbReference>
<dbReference type="AlphaFoldDB" id="F8B4R5"/>
<dbReference type="Gene3D" id="3.30.420.10">
    <property type="entry name" value="Ribonuclease H-like superfamily/Ribonuclease H"/>
    <property type="match status" value="1"/>
</dbReference>
<evidence type="ECO:0000313" key="4">
    <source>
        <dbReference type="Proteomes" id="UP000001549"/>
    </source>
</evidence>
<dbReference type="InterPro" id="IPR048020">
    <property type="entry name" value="Transpos_IS3"/>
</dbReference>
<proteinExistence type="predicted"/>
<evidence type="ECO:0000313" key="3">
    <source>
        <dbReference type="EMBL" id="AEH09118.1"/>
    </source>
</evidence>
<dbReference type="STRING" id="656024.FsymDg_1665"/>
<comment type="function">
    <text evidence="1">Involved in the transposition of the insertion sequence.</text>
</comment>
<keyword evidence="4" id="KW-1185">Reference proteome</keyword>
<dbReference type="PROSITE" id="PS50994">
    <property type="entry name" value="INTEGRASE"/>
    <property type="match status" value="1"/>
</dbReference>
<dbReference type="Pfam" id="PF00665">
    <property type="entry name" value="rve"/>
    <property type="match status" value="1"/>
</dbReference>
<dbReference type="NCBIfam" id="NF033516">
    <property type="entry name" value="transpos_IS3"/>
    <property type="match status" value="1"/>
</dbReference>
<organism evidence="3 4">
    <name type="scientific">Candidatus Protofrankia datiscae</name>
    <dbReference type="NCBI Taxonomy" id="2716812"/>
    <lineage>
        <taxon>Bacteria</taxon>
        <taxon>Bacillati</taxon>
        <taxon>Actinomycetota</taxon>
        <taxon>Actinomycetes</taxon>
        <taxon>Frankiales</taxon>
        <taxon>Frankiaceae</taxon>
        <taxon>Protofrankia</taxon>
    </lineage>
</organism>
<dbReference type="SUPFAM" id="SSF53098">
    <property type="entry name" value="Ribonuclease H-like"/>
    <property type="match status" value="1"/>
</dbReference>
<dbReference type="GO" id="GO:0003676">
    <property type="term" value="F:nucleic acid binding"/>
    <property type="evidence" value="ECO:0007669"/>
    <property type="project" value="InterPro"/>
</dbReference>
<evidence type="ECO:0000256" key="1">
    <source>
        <dbReference type="ARBA" id="ARBA00002286"/>
    </source>
</evidence>
<protein>
    <submittedName>
        <fullName evidence="3">Integrase catalytic region</fullName>
    </submittedName>
</protein>
<dbReference type="EMBL" id="CP002801">
    <property type="protein sequence ID" value="AEH09118.1"/>
    <property type="molecule type" value="Genomic_DNA"/>
</dbReference>
<reference evidence="3 4" key="1">
    <citation type="submission" date="2011-05" db="EMBL/GenBank/DDBJ databases">
        <title>Complete sequence of chromosome of Frankia symbiont of Datisca glomerata.</title>
        <authorList>
            <consortium name="US DOE Joint Genome Institute"/>
            <person name="Lucas S."/>
            <person name="Han J."/>
            <person name="Lapidus A."/>
            <person name="Cheng J.-F."/>
            <person name="Goodwin L."/>
            <person name="Pitluck S."/>
            <person name="Peters L."/>
            <person name="Mikhailova N."/>
            <person name="Chertkov O."/>
            <person name="Teshima H."/>
            <person name="Han C."/>
            <person name="Tapia R."/>
            <person name="Land M."/>
            <person name="Hauser L."/>
            <person name="Kyrpides N."/>
            <person name="Ivanova N."/>
            <person name="Pagani I."/>
            <person name="Berry A."/>
            <person name="Pawlowski K."/>
            <person name="Persson T."/>
            <person name="Vanden Heuvel B."/>
            <person name="Benson D."/>
            <person name="Woyke T."/>
        </authorList>
    </citation>
    <scope>NUCLEOTIDE SEQUENCE [LARGE SCALE GENOMIC DNA]</scope>
    <source>
        <strain evidence="4">4085684</strain>
    </source>
</reference>